<evidence type="ECO:0000256" key="5">
    <source>
        <dbReference type="ARBA" id="ARBA00022840"/>
    </source>
</evidence>
<dbReference type="GO" id="GO:0005102">
    <property type="term" value="F:signaling receptor binding"/>
    <property type="evidence" value="ECO:0007669"/>
    <property type="project" value="TreeGrafter"/>
</dbReference>
<dbReference type="GO" id="GO:0005615">
    <property type="term" value="C:extracellular space"/>
    <property type="evidence" value="ECO:0007669"/>
    <property type="project" value="TreeGrafter"/>
</dbReference>
<evidence type="ECO:0000256" key="6">
    <source>
        <dbReference type="ARBA" id="ARBA00023157"/>
    </source>
</evidence>
<dbReference type="Pfam" id="PF00051">
    <property type="entry name" value="Kringle"/>
    <property type="match status" value="1"/>
</dbReference>
<dbReference type="PROSITE" id="PS50070">
    <property type="entry name" value="KRINGLE_2"/>
    <property type="match status" value="2"/>
</dbReference>
<dbReference type="InterPro" id="IPR020067">
    <property type="entry name" value="Frizzled_dom"/>
</dbReference>
<dbReference type="PROSITE" id="PS50038">
    <property type="entry name" value="FZ"/>
    <property type="match status" value="1"/>
</dbReference>
<feature type="domain" description="Kringle" evidence="10">
    <location>
        <begin position="288"/>
        <end position="385"/>
    </location>
</feature>
<keyword evidence="11" id="KW-1185">Reference proteome</keyword>
<dbReference type="WBParaSite" id="ALUE_0001713301-mRNA-1">
    <property type="protein sequence ID" value="ALUE_0001713301-mRNA-1"/>
    <property type="gene ID" value="ALUE_0001713301"/>
</dbReference>
<evidence type="ECO:0000256" key="8">
    <source>
        <dbReference type="SAM" id="SignalP"/>
    </source>
</evidence>
<dbReference type="GO" id="GO:0004175">
    <property type="term" value="F:endopeptidase activity"/>
    <property type="evidence" value="ECO:0007669"/>
    <property type="project" value="TreeGrafter"/>
</dbReference>
<name>A0A9J2Q4L8_ASCLU</name>
<evidence type="ECO:0000259" key="10">
    <source>
        <dbReference type="PROSITE" id="PS50070"/>
    </source>
</evidence>
<feature type="domain" description="Kringle" evidence="10">
    <location>
        <begin position="382"/>
        <end position="458"/>
    </location>
</feature>
<evidence type="ECO:0000259" key="9">
    <source>
        <dbReference type="PROSITE" id="PS50038"/>
    </source>
</evidence>
<dbReference type="PANTHER" id="PTHR24261">
    <property type="entry name" value="PLASMINOGEN-RELATED"/>
    <property type="match status" value="1"/>
</dbReference>
<dbReference type="InterPro" id="IPR041775">
    <property type="entry name" value="Ror-like_CRD"/>
</dbReference>
<evidence type="ECO:0000256" key="7">
    <source>
        <dbReference type="PROSITE-ProRule" id="PRU00121"/>
    </source>
</evidence>
<organism evidence="11 12">
    <name type="scientific">Ascaris lumbricoides</name>
    <name type="common">Giant roundworm</name>
    <dbReference type="NCBI Taxonomy" id="6252"/>
    <lineage>
        <taxon>Eukaryota</taxon>
        <taxon>Metazoa</taxon>
        <taxon>Ecdysozoa</taxon>
        <taxon>Nematoda</taxon>
        <taxon>Chromadorea</taxon>
        <taxon>Rhabditida</taxon>
        <taxon>Spirurina</taxon>
        <taxon>Ascaridomorpha</taxon>
        <taxon>Ascaridoidea</taxon>
        <taxon>Ascarididae</taxon>
        <taxon>Ascaris</taxon>
    </lineage>
</organism>
<feature type="domain" description="FZ" evidence="9">
    <location>
        <begin position="119"/>
        <end position="261"/>
    </location>
</feature>
<feature type="signal peptide" evidence="8">
    <location>
        <begin position="1"/>
        <end position="30"/>
    </location>
</feature>
<dbReference type="SMART" id="SM00130">
    <property type="entry name" value="KR"/>
    <property type="match status" value="2"/>
</dbReference>
<keyword evidence="5" id="KW-0067">ATP-binding</keyword>
<dbReference type="Proteomes" id="UP000036681">
    <property type="component" value="Unplaced"/>
</dbReference>
<reference evidence="12" key="1">
    <citation type="submission" date="2023-03" db="UniProtKB">
        <authorList>
            <consortium name="WormBaseParasite"/>
        </authorList>
    </citation>
    <scope>IDENTIFICATION</scope>
</reference>
<dbReference type="InterPro" id="IPR036790">
    <property type="entry name" value="Frizzled_dom_sf"/>
</dbReference>
<dbReference type="PRINTS" id="PR00018">
    <property type="entry name" value="KRINGLE"/>
</dbReference>
<dbReference type="GO" id="GO:0005524">
    <property type="term" value="F:ATP binding"/>
    <property type="evidence" value="ECO:0007669"/>
    <property type="project" value="UniProtKB-KW"/>
</dbReference>
<keyword evidence="8" id="KW-0732">Signal</keyword>
<dbReference type="InterPro" id="IPR050759">
    <property type="entry name" value="Serine_protease_kringle"/>
</dbReference>
<dbReference type="InterPro" id="IPR013806">
    <property type="entry name" value="Kringle-like"/>
</dbReference>
<dbReference type="CDD" id="cd07459">
    <property type="entry name" value="CRD_TK_ROR_like"/>
    <property type="match status" value="1"/>
</dbReference>
<dbReference type="AlphaFoldDB" id="A0A9J2Q4L8"/>
<keyword evidence="6 7" id="KW-1015">Disulfide bond</keyword>
<comment type="subcellular location">
    <subcellularLocation>
        <location evidence="1">Membrane</location>
        <topology evidence="1">Single-pass type I membrane protein</topology>
    </subcellularLocation>
</comment>
<evidence type="ECO:0000256" key="1">
    <source>
        <dbReference type="ARBA" id="ARBA00004479"/>
    </source>
</evidence>
<evidence type="ECO:0000256" key="2">
    <source>
        <dbReference type="ARBA" id="ARBA00022553"/>
    </source>
</evidence>
<dbReference type="InterPro" id="IPR018056">
    <property type="entry name" value="Kringle_CS"/>
</dbReference>
<dbReference type="GO" id="GO:0016020">
    <property type="term" value="C:membrane"/>
    <property type="evidence" value="ECO:0007669"/>
    <property type="project" value="UniProtKB-SubCell"/>
</dbReference>
<dbReference type="PROSITE" id="PS00021">
    <property type="entry name" value="KRINGLE_1"/>
    <property type="match status" value="1"/>
</dbReference>
<dbReference type="InterPro" id="IPR000001">
    <property type="entry name" value="Kringle"/>
</dbReference>
<evidence type="ECO:0000256" key="4">
    <source>
        <dbReference type="ARBA" id="ARBA00022741"/>
    </source>
</evidence>
<keyword evidence="3 7" id="KW-0420">Kringle</keyword>
<evidence type="ECO:0000256" key="3">
    <source>
        <dbReference type="ARBA" id="ARBA00022572"/>
    </source>
</evidence>
<dbReference type="CDD" id="cd00108">
    <property type="entry name" value="KR"/>
    <property type="match status" value="1"/>
</dbReference>
<dbReference type="InterPro" id="IPR038178">
    <property type="entry name" value="Kringle_sf"/>
</dbReference>
<evidence type="ECO:0000313" key="12">
    <source>
        <dbReference type="WBParaSite" id="ALUE_0001713301-mRNA-1"/>
    </source>
</evidence>
<evidence type="ECO:0000313" key="11">
    <source>
        <dbReference type="Proteomes" id="UP000036681"/>
    </source>
</evidence>
<keyword evidence="2" id="KW-0597">Phosphoprotein</keyword>
<dbReference type="FunFam" id="2.40.20.10:FF:000032">
    <property type="entry name" value="Tyrosine-protein kinase receptor cam-1"/>
    <property type="match status" value="1"/>
</dbReference>
<feature type="disulfide bond" evidence="7">
    <location>
        <begin position="430"/>
        <end position="453"/>
    </location>
</feature>
<comment type="caution">
    <text evidence="7">Lacks conserved residue(s) required for the propagation of feature annotation.</text>
</comment>
<dbReference type="PANTHER" id="PTHR24261:SF7">
    <property type="entry name" value="KRINGLE DOMAIN-CONTAINING PROTEIN"/>
    <property type="match status" value="1"/>
</dbReference>
<dbReference type="Gene3D" id="2.40.20.10">
    <property type="entry name" value="Plasminogen Kringle 4"/>
    <property type="match status" value="2"/>
</dbReference>
<accession>A0A9J2Q4L8</accession>
<dbReference type="SUPFAM" id="SSF57440">
    <property type="entry name" value="Kringle-like"/>
    <property type="match status" value="2"/>
</dbReference>
<sequence length="484" mass="53711">MCIFGDGQLVGVLCCCNVVLSGRWVASVRAEEVNNAPESISKSGAKLKGKPSRISSFNAGEEDYFDEDIGAGPSMSGGLGRLPNEEDDTDDLWSVPNNAAGRGYAPIPSSDRWLDGMQLRVGDCVLYRGDACSDYLAGRHVLITSESREDIYDIDRNLRAAMMFIDNSPEISADCKQYSHAVACYHMYKVCDRSAASSPRANPNHARILSICRKDCEALQSEVCPKELALAAEHDLVGDDPKALLPKCDSLDASAQYCIPIISPPQQKPSSKNIDVSGLSDEQLLPHWCYVDSGKNYEGTMSTTKSGKRCMNWSQSTSRSRLRKISMSLAHLMNNYFLIGAMWIAVKITKVRCRQQNPANVKPSSKNIDVSGLSDEQLLPHWCYVDSGKNYEGTMSTTKSGKRCMNWSQSTSREFNMERYPILRNSKNYCRNPGGKKTSPWCYALPNGQEEYCDVRQCPENIYPHLRDREVLGAADDHVISISQ</sequence>
<feature type="chain" id="PRO_5039889027" evidence="8">
    <location>
        <begin position="31"/>
        <end position="484"/>
    </location>
</feature>
<protein>
    <submittedName>
        <fullName evidence="12">Kringle domain-containing protein</fullName>
    </submittedName>
</protein>
<keyword evidence="4" id="KW-0547">Nucleotide-binding</keyword>
<dbReference type="Gene3D" id="1.10.2000.10">
    <property type="entry name" value="Frizzled cysteine-rich domain"/>
    <property type="match status" value="1"/>
</dbReference>
<proteinExistence type="predicted"/>